<gene>
    <name evidence="1" type="ORF">A2164_02645</name>
</gene>
<dbReference type="AlphaFoldDB" id="A0A1F5G264"/>
<comment type="caution">
    <text evidence="1">The sequence shown here is derived from an EMBL/GenBank/DDBJ whole genome shotgun (WGS) entry which is preliminary data.</text>
</comment>
<evidence type="ECO:0000313" key="1">
    <source>
        <dbReference type="EMBL" id="OGD85925.1"/>
    </source>
</evidence>
<organism evidence="1 2">
    <name type="scientific">Candidatus Curtissbacteria bacterium RBG_13_35_7</name>
    <dbReference type="NCBI Taxonomy" id="1797705"/>
    <lineage>
        <taxon>Bacteria</taxon>
        <taxon>Candidatus Curtissiibacteriota</taxon>
    </lineage>
</organism>
<evidence type="ECO:0000313" key="2">
    <source>
        <dbReference type="Proteomes" id="UP000176317"/>
    </source>
</evidence>
<dbReference type="EMBL" id="MFAT01000051">
    <property type="protein sequence ID" value="OGD85925.1"/>
    <property type="molecule type" value="Genomic_DNA"/>
</dbReference>
<reference evidence="1 2" key="1">
    <citation type="journal article" date="2016" name="Nat. Commun.">
        <title>Thousands of microbial genomes shed light on interconnected biogeochemical processes in an aquifer system.</title>
        <authorList>
            <person name="Anantharaman K."/>
            <person name="Brown C.T."/>
            <person name="Hug L.A."/>
            <person name="Sharon I."/>
            <person name="Castelle C.J."/>
            <person name="Probst A.J."/>
            <person name="Thomas B.C."/>
            <person name="Singh A."/>
            <person name="Wilkins M.J."/>
            <person name="Karaoz U."/>
            <person name="Brodie E.L."/>
            <person name="Williams K.H."/>
            <person name="Hubbard S.S."/>
            <person name="Banfield J.F."/>
        </authorList>
    </citation>
    <scope>NUCLEOTIDE SEQUENCE [LARGE SCALE GENOMIC DNA]</scope>
</reference>
<proteinExistence type="predicted"/>
<accession>A0A1F5G264</accession>
<sequence>MIHILHGEDNYSSYNRLQLILKEHSALEKIILNNKNSLEEIIMAIYAQSLSGKNKIIICENLISAKKIKSEDLNLLPQDNKIIFWEKNKLSTKLLNQFIKIAVIEEFKPRQILYYFLDSLFSNTNNTFNYLSKIPQIGFNLTWQLSQRLLLLIFAKNELDMKFASAYIDRNIALWQWQKIIMQAKKTDLVILNKMLKSSLKIDYLIKTGKTQQDEKTLISMFLLKYLPL</sequence>
<evidence type="ECO:0008006" key="3">
    <source>
        <dbReference type="Google" id="ProtNLM"/>
    </source>
</evidence>
<name>A0A1F5G264_9BACT</name>
<dbReference type="Proteomes" id="UP000176317">
    <property type="component" value="Unassembled WGS sequence"/>
</dbReference>
<dbReference type="Gene3D" id="1.20.272.10">
    <property type="match status" value="1"/>
</dbReference>
<protein>
    <recommendedName>
        <fullName evidence="3">DNA polymerase III delta N-terminal domain-containing protein</fullName>
    </recommendedName>
</protein>